<sequence>MNNNLIHDRQLSHIEIKKPYSCDYLSQSISFENWNDVFHYLVREISVLSLQTFLFKKEYIKLEYCKIYHLTTLPIFFELHMSKTMPEDLQSLNTNIKGSQGVLIWWDQGSNLFSETAEMTTPAPKKQYPFVDEFMHADDYTGSLVLKLDAKSIKCYMQLFYLKGPGLLSILRDKPGLTTVFYVTKGLIVSICCYFVFGFLYRRLVLGAQGIEQIPNRPFWFMLGNKFADCANLFCRCDQYCGPGNSGPGSTYEGYSPIEEQMARDLQDEDRDTQLLRP</sequence>
<feature type="transmembrane region" description="Helical" evidence="1">
    <location>
        <begin position="180"/>
        <end position="201"/>
    </location>
</feature>
<evidence type="ECO:0000313" key="2">
    <source>
        <dbReference type="EMBL" id="CAL4060064.1"/>
    </source>
</evidence>
<comment type="caution">
    <text evidence="2">The sequence shown here is derived from an EMBL/GenBank/DDBJ whole genome shotgun (WGS) entry which is preliminary data.</text>
</comment>
<gene>
    <name evidence="2" type="ORF">MNOR_LOCUS1013</name>
</gene>
<proteinExistence type="predicted"/>
<organism evidence="2 3">
    <name type="scientific">Meganyctiphanes norvegica</name>
    <name type="common">Northern krill</name>
    <name type="synonym">Thysanopoda norvegica</name>
    <dbReference type="NCBI Taxonomy" id="48144"/>
    <lineage>
        <taxon>Eukaryota</taxon>
        <taxon>Metazoa</taxon>
        <taxon>Ecdysozoa</taxon>
        <taxon>Arthropoda</taxon>
        <taxon>Crustacea</taxon>
        <taxon>Multicrustacea</taxon>
        <taxon>Malacostraca</taxon>
        <taxon>Eumalacostraca</taxon>
        <taxon>Eucarida</taxon>
        <taxon>Euphausiacea</taxon>
        <taxon>Euphausiidae</taxon>
        <taxon>Meganyctiphanes</taxon>
    </lineage>
</organism>
<accession>A0AAV2PJL6</accession>
<name>A0AAV2PJL6_MEGNR</name>
<protein>
    <submittedName>
        <fullName evidence="2">Uncharacterized protein</fullName>
    </submittedName>
</protein>
<dbReference type="Proteomes" id="UP001497623">
    <property type="component" value="Unassembled WGS sequence"/>
</dbReference>
<dbReference type="InterPro" id="IPR028927">
    <property type="entry name" value="Man-6-P_rcpt"/>
</dbReference>
<keyword evidence="3" id="KW-1185">Reference proteome</keyword>
<keyword evidence="1" id="KW-0812">Transmembrane</keyword>
<evidence type="ECO:0000256" key="1">
    <source>
        <dbReference type="SAM" id="Phobius"/>
    </source>
</evidence>
<evidence type="ECO:0000313" key="3">
    <source>
        <dbReference type="Proteomes" id="UP001497623"/>
    </source>
</evidence>
<reference evidence="2 3" key="1">
    <citation type="submission" date="2024-05" db="EMBL/GenBank/DDBJ databases">
        <authorList>
            <person name="Wallberg A."/>
        </authorList>
    </citation>
    <scope>NUCLEOTIDE SEQUENCE [LARGE SCALE GENOMIC DNA]</scope>
</reference>
<keyword evidence="1" id="KW-0472">Membrane</keyword>
<dbReference type="AlphaFoldDB" id="A0AAV2PJL6"/>
<keyword evidence="1" id="KW-1133">Transmembrane helix</keyword>
<dbReference type="Pfam" id="PF02157">
    <property type="entry name" value="Man-6-P_recep"/>
    <property type="match status" value="1"/>
</dbReference>
<dbReference type="EMBL" id="CAXKWB010000253">
    <property type="protein sequence ID" value="CAL4060064.1"/>
    <property type="molecule type" value="Genomic_DNA"/>
</dbReference>